<comment type="caution">
    <text evidence="1">The sequence shown here is derived from an EMBL/GenBank/DDBJ whole genome shotgun (WGS) entry which is preliminary data.</text>
</comment>
<protein>
    <submittedName>
        <fullName evidence="1">Uncharacterized protein</fullName>
    </submittedName>
</protein>
<dbReference type="AlphaFoldDB" id="K2JQC4"/>
<gene>
    <name evidence="1" type="ORF">OUI_0815</name>
</gene>
<sequence>MRNELIEIIYNKPKNLLINPTNPLNSVTDQVRFNLCLWHNYNEFLNN</sequence>
<dbReference type="Proteomes" id="UP000006759">
    <property type="component" value="Unassembled WGS sequence"/>
</dbReference>
<reference evidence="1 2" key="1">
    <citation type="submission" date="2012-08" db="EMBL/GenBank/DDBJ databases">
        <title>Comparative Sequence Analysis of H. pylori isolates.</title>
        <authorList>
            <person name="Blanchard T.G."/>
            <person name="Czinn S.J."/>
            <person name="McCracken C.M."/>
            <person name="Abolude K.A."/>
            <person name="Shefchek K.S."/>
            <person name="Maroo A.M."/>
            <person name="Santana-Cruz I.S."/>
            <person name="Tallon L.J."/>
            <person name="Ficke F.W.F."/>
        </authorList>
    </citation>
    <scope>NUCLEOTIDE SEQUENCE [LARGE SCALE GENOMIC DNA]</scope>
    <source>
        <strain evidence="1 2">R036d</strain>
    </source>
</reference>
<organism evidence="1 2">
    <name type="scientific">Helicobacter pylori R036d</name>
    <dbReference type="NCBI Taxonomy" id="1145113"/>
    <lineage>
        <taxon>Bacteria</taxon>
        <taxon>Pseudomonadati</taxon>
        <taxon>Campylobacterota</taxon>
        <taxon>Epsilonproteobacteria</taxon>
        <taxon>Campylobacterales</taxon>
        <taxon>Helicobacteraceae</taxon>
        <taxon>Helicobacter</taxon>
    </lineage>
</organism>
<evidence type="ECO:0000313" key="1">
    <source>
        <dbReference type="EMBL" id="EKE85661.1"/>
    </source>
</evidence>
<dbReference type="PATRIC" id="fig|1145113.3.peg.800"/>
<name>K2JQC4_HELPX</name>
<proteinExistence type="predicted"/>
<evidence type="ECO:0000313" key="2">
    <source>
        <dbReference type="Proteomes" id="UP000006759"/>
    </source>
</evidence>
<dbReference type="EMBL" id="AMOT01000004">
    <property type="protein sequence ID" value="EKE85661.1"/>
    <property type="molecule type" value="Genomic_DNA"/>
</dbReference>
<accession>K2JQC4</accession>